<gene>
    <name evidence="3" type="ORF">SAMN04488109_5781</name>
</gene>
<feature type="region of interest" description="Disordered" evidence="1">
    <location>
        <begin position="48"/>
        <end position="86"/>
    </location>
</feature>
<organism evidence="3 4">
    <name type="scientific">Chryseolinea serpens</name>
    <dbReference type="NCBI Taxonomy" id="947013"/>
    <lineage>
        <taxon>Bacteria</taxon>
        <taxon>Pseudomonadati</taxon>
        <taxon>Bacteroidota</taxon>
        <taxon>Cytophagia</taxon>
        <taxon>Cytophagales</taxon>
        <taxon>Fulvivirgaceae</taxon>
        <taxon>Chryseolinea</taxon>
    </lineage>
</organism>
<dbReference type="EMBL" id="FQWQ01000005">
    <property type="protein sequence ID" value="SHH87979.1"/>
    <property type="molecule type" value="Genomic_DNA"/>
</dbReference>
<dbReference type="GO" id="GO:0009279">
    <property type="term" value="C:cell outer membrane"/>
    <property type="evidence" value="ECO:0007669"/>
    <property type="project" value="TreeGrafter"/>
</dbReference>
<evidence type="ECO:0000313" key="4">
    <source>
        <dbReference type="Proteomes" id="UP000184212"/>
    </source>
</evidence>
<name>A0A1M5WK69_9BACT</name>
<proteinExistence type="predicted"/>
<reference evidence="3 4" key="1">
    <citation type="submission" date="2016-11" db="EMBL/GenBank/DDBJ databases">
        <authorList>
            <person name="Jaros S."/>
            <person name="Januszkiewicz K."/>
            <person name="Wedrychowicz H."/>
        </authorList>
    </citation>
    <scope>NUCLEOTIDE SEQUENCE [LARGE SCALE GENOMIC DNA]</scope>
    <source>
        <strain evidence="3 4">DSM 24574</strain>
    </source>
</reference>
<sequence length="921" mass="103753">MNFSLKGKERSPNSARVRYFIAIIFTFYIVQAAVAQVEPRVKPPGGLLPYKSDSLKTTPPSPDSLALPPTDSLRTKADSTKAKPQQGDIETTINYSARDSIRAQVDGKMIWLYGDAKIVYGEIELEADEIVIDYGNNTLTAHGTRDSLGNRVGYPIFKNGQELYETKDIIYNFKTKRARISEVVTQQGEAYLAGDVVYKNEKGELLSRRNSYTTCNLEHPHFRIRATKTKAIPNDKIVAGPFYMEFNDIPLPIGFLFGMFPSPRRSASGIIVPSYGEEKRRGFNLRGLGYFFDISEYIKLALTADIYSKGGHALYANSSYIKRYHYNGTVNFAYSKNPDSDNKIETQSFTKDFRLTWSHSPQSKGTGRFSASVNAATATFNQNNFLSYGTQGNLYNNSSLNNTTAKLSSNVSYSKRFTGSPLSLGINLNHNQDLKTKQIDLLLPSLSLNMTNLYPFQSKKGKTGPLDNFSIGYAMAAQNRVTNNLGRLTPTAAHDSIAPFTGSNFGTFFANGKKGMRHTIPATFSFKALRHFTISPSVNYEMKWYDEQQVWKYDTANAVIAKVGTEKGFKNISNYSMSVGMTTRLYGMYFMKNKLKKIKAIRHIVNPSVSYSFTPDFSKNPQYFTPIHDVKRDIWVYQDRYVGSVYGGSSIGRSSAIGFGIGNNVEMKVQGPQDSVARKVMLLNNFSINSSYNFLADSFKLAPFSMAANTNILNNLLNINVSATLDPYRVERIVNEDGTWYEKRRDDYAWRSGSVGRISSATLAMSTNLNPKARSKETSSREKIGKSDLPETEKQFLMQNPDAYVDFDIPWSMNLSYNFSYQNPVKTSQAVKPTINQTLTMNGDLSLSEKWKVTYSSGFDIKAGQLTMTNLGIARDLHCWTMRLNWTPFGYFQQFNFTINVKSSMLQDLKLERRKPYFDNL</sequence>
<keyword evidence="4" id="KW-1185">Reference proteome</keyword>
<dbReference type="Pfam" id="PF19838">
    <property type="entry name" value="LptD_2"/>
    <property type="match status" value="1"/>
</dbReference>
<evidence type="ECO:0000313" key="3">
    <source>
        <dbReference type="EMBL" id="SHH87979.1"/>
    </source>
</evidence>
<dbReference type="AlphaFoldDB" id="A0A1M5WK69"/>
<dbReference type="GO" id="GO:1990351">
    <property type="term" value="C:transporter complex"/>
    <property type="evidence" value="ECO:0007669"/>
    <property type="project" value="TreeGrafter"/>
</dbReference>
<dbReference type="PANTHER" id="PTHR30189">
    <property type="entry name" value="LPS-ASSEMBLY PROTEIN"/>
    <property type="match status" value="1"/>
</dbReference>
<dbReference type="PANTHER" id="PTHR30189:SF1">
    <property type="entry name" value="LPS-ASSEMBLY PROTEIN LPTD"/>
    <property type="match status" value="1"/>
</dbReference>
<accession>A0A1M5WK69</accession>
<dbReference type="InterPro" id="IPR050218">
    <property type="entry name" value="LptD"/>
</dbReference>
<dbReference type="STRING" id="947013.SAMN04488109_5781"/>
<dbReference type="Proteomes" id="UP000184212">
    <property type="component" value="Unassembled WGS sequence"/>
</dbReference>
<evidence type="ECO:0000256" key="1">
    <source>
        <dbReference type="SAM" id="MobiDB-lite"/>
    </source>
</evidence>
<protein>
    <recommendedName>
        <fullName evidence="2">LPS-assembly protein LptD central domain-containing protein</fullName>
    </recommendedName>
</protein>
<evidence type="ECO:0000259" key="2">
    <source>
        <dbReference type="Pfam" id="PF19838"/>
    </source>
</evidence>
<feature type="domain" description="LPS-assembly protein LptD central" evidence="2">
    <location>
        <begin position="237"/>
        <end position="728"/>
    </location>
</feature>
<dbReference type="InterPro" id="IPR045659">
    <property type="entry name" value="LptD_2"/>
</dbReference>